<dbReference type="AlphaFoldDB" id="C5LYZ3"/>
<keyword evidence="2" id="KW-1185">Reference proteome</keyword>
<dbReference type="GeneID" id="9037912"/>
<name>C5LYZ3_PERM5</name>
<evidence type="ECO:0000313" key="2">
    <source>
        <dbReference type="Proteomes" id="UP000007800"/>
    </source>
</evidence>
<dbReference type="EMBL" id="GG686838">
    <property type="protein sequence ID" value="EEQ98002.1"/>
    <property type="molecule type" value="Genomic_DNA"/>
</dbReference>
<proteinExistence type="predicted"/>
<dbReference type="InParanoid" id="C5LYZ3"/>
<evidence type="ECO:0000313" key="1">
    <source>
        <dbReference type="EMBL" id="EEQ98002.1"/>
    </source>
</evidence>
<dbReference type="Proteomes" id="UP000007800">
    <property type="component" value="Unassembled WGS sequence"/>
</dbReference>
<protein>
    <submittedName>
        <fullName evidence="1">Uncharacterized protein</fullName>
    </submittedName>
</protein>
<gene>
    <name evidence="1" type="ORF">Pmar_PMAR016078</name>
</gene>
<sequence>MAYTLVFDPPVPDHRFGRRNAKLCMSRFALFWMVADVMGMMEATSCSVCMLTDESHHKGELPVMVSGEELADVRCQPSARYDGKV</sequence>
<dbReference type="RefSeq" id="XP_002765285.1">
    <property type="nucleotide sequence ID" value="XM_002765239.1"/>
</dbReference>
<accession>C5LYZ3</accession>
<reference evidence="1 2" key="1">
    <citation type="submission" date="2008-07" db="EMBL/GenBank/DDBJ databases">
        <authorList>
            <person name="El-Sayed N."/>
            <person name="Caler E."/>
            <person name="Inman J."/>
            <person name="Amedeo P."/>
            <person name="Hass B."/>
            <person name="Wortman J."/>
        </authorList>
    </citation>
    <scope>NUCLEOTIDE SEQUENCE [LARGE SCALE GENOMIC DNA]</scope>
    <source>
        <strain evidence="2">ATCC 50983 / TXsc</strain>
    </source>
</reference>
<organism evidence="2">
    <name type="scientific">Perkinsus marinus (strain ATCC 50983 / TXsc)</name>
    <dbReference type="NCBI Taxonomy" id="423536"/>
    <lineage>
        <taxon>Eukaryota</taxon>
        <taxon>Sar</taxon>
        <taxon>Alveolata</taxon>
        <taxon>Perkinsozoa</taxon>
        <taxon>Perkinsea</taxon>
        <taxon>Perkinsida</taxon>
        <taxon>Perkinsidae</taxon>
        <taxon>Perkinsus</taxon>
    </lineage>
</organism>